<evidence type="ECO:0000313" key="6">
    <source>
        <dbReference type="Proteomes" id="UP000006039"/>
    </source>
</evidence>
<evidence type="ECO:0000256" key="1">
    <source>
        <dbReference type="ARBA" id="ARBA00023242"/>
    </source>
</evidence>
<protein>
    <recommendedName>
        <fullName evidence="3">Zn(2)-C6 fungal-type domain-containing protein</fullName>
    </recommendedName>
</protein>
<dbReference type="Gene3D" id="4.10.240.10">
    <property type="entry name" value="Zn(2)-C6 fungal-type DNA-binding domain"/>
    <property type="match status" value="1"/>
</dbReference>
<feature type="compositionally biased region" description="Basic residues" evidence="2">
    <location>
        <begin position="19"/>
        <end position="33"/>
    </location>
</feature>
<feature type="compositionally biased region" description="Low complexity" evidence="2">
    <location>
        <begin position="189"/>
        <end position="219"/>
    </location>
</feature>
<dbReference type="CDD" id="cd00067">
    <property type="entry name" value="GAL4"/>
    <property type="match status" value="1"/>
</dbReference>
<feature type="domain" description="Zn(2)-C6 fungal-type" evidence="3">
    <location>
        <begin position="34"/>
        <end position="64"/>
    </location>
</feature>
<gene>
    <name evidence="5" type="primary">20353071</name>
    <name evidence="4" type="ORF">GGTG_12613</name>
</gene>
<dbReference type="InterPro" id="IPR053157">
    <property type="entry name" value="Sterol_Uptake_Regulator"/>
</dbReference>
<feature type="compositionally biased region" description="Basic and acidic residues" evidence="2">
    <location>
        <begin position="554"/>
        <end position="573"/>
    </location>
</feature>
<dbReference type="Proteomes" id="UP000006039">
    <property type="component" value="Unassembled WGS sequence"/>
</dbReference>
<dbReference type="AlphaFoldDB" id="J3PGI8"/>
<dbReference type="PANTHER" id="PTHR47784:SF5">
    <property type="entry name" value="STEROL UPTAKE CONTROL PROTEIN 2"/>
    <property type="match status" value="1"/>
</dbReference>
<reference evidence="5" key="5">
    <citation type="submission" date="2018-04" db="UniProtKB">
        <authorList>
            <consortium name="EnsemblFungi"/>
        </authorList>
    </citation>
    <scope>IDENTIFICATION</scope>
    <source>
        <strain evidence="5">R3-111a-1</strain>
    </source>
</reference>
<dbReference type="GO" id="GO:0001228">
    <property type="term" value="F:DNA-binding transcription activator activity, RNA polymerase II-specific"/>
    <property type="evidence" value="ECO:0007669"/>
    <property type="project" value="TreeGrafter"/>
</dbReference>
<dbReference type="HOGENOM" id="CLU_371727_0_0_1"/>
<feature type="compositionally biased region" description="Basic residues" evidence="2">
    <location>
        <begin position="242"/>
        <end position="264"/>
    </location>
</feature>
<feature type="compositionally biased region" description="Polar residues" evidence="2">
    <location>
        <begin position="230"/>
        <end position="241"/>
    </location>
</feature>
<evidence type="ECO:0000259" key="3">
    <source>
        <dbReference type="PROSITE" id="PS50048"/>
    </source>
</evidence>
<dbReference type="OrthoDB" id="648861at2759"/>
<feature type="compositionally biased region" description="Low complexity" evidence="2">
    <location>
        <begin position="83"/>
        <end position="113"/>
    </location>
</feature>
<dbReference type="Pfam" id="PF00172">
    <property type="entry name" value="Zn_clus"/>
    <property type="match status" value="1"/>
</dbReference>
<dbReference type="GeneID" id="20353071"/>
<dbReference type="eggNOG" id="ENOG502SGAZ">
    <property type="taxonomic scope" value="Eukaryota"/>
</dbReference>
<dbReference type="InterPro" id="IPR001138">
    <property type="entry name" value="Zn2Cys6_DnaBD"/>
</dbReference>
<organism evidence="4">
    <name type="scientific">Gaeumannomyces tritici (strain R3-111a-1)</name>
    <name type="common">Wheat and barley take-all root rot fungus</name>
    <name type="synonym">Gaeumannomyces graminis var. tritici</name>
    <dbReference type="NCBI Taxonomy" id="644352"/>
    <lineage>
        <taxon>Eukaryota</taxon>
        <taxon>Fungi</taxon>
        <taxon>Dikarya</taxon>
        <taxon>Ascomycota</taxon>
        <taxon>Pezizomycotina</taxon>
        <taxon>Sordariomycetes</taxon>
        <taxon>Sordariomycetidae</taxon>
        <taxon>Magnaporthales</taxon>
        <taxon>Magnaporthaceae</taxon>
        <taxon>Gaeumannomyces</taxon>
    </lineage>
</organism>
<dbReference type="InterPro" id="IPR036864">
    <property type="entry name" value="Zn2-C6_fun-type_DNA-bd_sf"/>
</dbReference>
<accession>J3PGI8</accession>
<feature type="region of interest" description="Disordered" evidence="2">
    <location>
        <begin position="498"/>
        <end position="618"/>
    </location>
</feature>
<feature type="compositionally biased region" description="Acidic residues" evidence="2">
    <location>
        <begin position="512"/>
        <end position="526"/>
    </location>
</feature>
<evidence type="ECO:0000256" key="2">
    <source>
        <dbReference type="SAM" id="MobiDB-lite"/>
    </source>
</evidence>
<reference evidence="6" key="1">
    <citation type="submission" date="2010-07" db="EMBL/GenBank/DDBJ databases">
        <title>The genome sequence of Gaeumannomyces graminis var. tritici strain R3-111a-1.</title>
        <authorList>
            <consortium name="The Broad Institute Genome Sequencing Platform"/>
            <person name="Ma L.-J."/>
            <person name="Dead R."/>
            <person name="Young S."/>
            <person name="Zeng Q."/>
            <person name="Koehrsen M."/>
            <person name="Alvarado L."/>
            <person name="Berlin A."/>
            <person name="Chapman S.B."/>
            <person name="Chen Z."/>
            <person name="Freedman E."/>
            <person name="Gellesch M."/>
            <person name="Goldberg J."/>
            <person name="Griggs A."/>
            <person name="Gujja S."/>
            <person name="Heilman E.R."/>
            <person name="Heiman D."/>
            <person name="Hepburn T."/>
            <person name="Howarth C."/>
            <person name="Jen D."/>
            <person name="Larson L."/>
            <person name="Mehta T."/>
            <person name="Neiman D."/>
            <person name="Pearson M."/>
            <person name="Roberts A."/>
            <person name="Saif S."/>
            <person name="Shea T."/>
            <person name="Shenoy N."/>
            <person name="Sisk P."/>
            <person name="Stolte C."/>
            <person name="Sykes S."/>
            <person name="Walk T."/>
            <person name="White J."/>
            <person name="Yandava C."/>
            <person name="Haas B."/>
            <person name="Nusbaum C."/>
            <person name="Birren B."/>
        </authorList>
    </citation>
    <scope>NUCLEOTIDE SEQUENCE [LARGE SCALE GENOMIC DNA]</scope>
    <source>
        <strain evidence="6">R3-111a-1</strain>
    </source>
</reference>
<dbReference type="PROSITE" id="PS50048">
    <property type="entry name" value="ZN2_CY6_FUNGAL_2"/>
    <property type="match status" value="1"/>
</dbReference>
<keyword evidence="6" id="KW-1185">Reference proteome</keyword>
<name>J3PGI8_GAET3</name>
<dbReference type="EnsemblFungi" id="EJT69730">
    <property type="protein sequence ID" value="EJT69730"/>
    <property type="gene ID" value="GGTG_12613"/>
</dbReference>
<dbReference type="GO" id="GO:0008270">
    <property type="term" value="F:zinc ion binding"/>
    <property type="evidence" value="ECO:0007669"/>
    <property type="project" value="InterPro"/>
</dbReference>
<feature type="compositionally biased region" description="Pro residues" evidence="2">
    <location>
        <begin position="265"/>
        <end position="275"/>
    </location>
</feature>
<dbReference type="RefSeq" id="XP_009228778.1">
    <property type="nucleotide sequence ID" value="XM_009230514.1"/>
</dbReference>
<feature type="region of interest" description="Disordered" evidence="2">
    <location>
        <begin position="67"/>
        <end position="150"/>
    </location>
</feature>
<feature type="region of interest" description="Disordered" evidence="2">
    <location>
        <begin position="189"/>
        <end position="278"/>
    </location>
</feature>
<feature type="compositionally biased region" description="Pro residues" evidence="2">
    <location>
        <begin position="586"/>
        <end position="608"/>
    </location>
</feature>
<reference evidence="4" key="3">
    <citation type="submission" date="2010-09" db="EMBL/GenBank/DDBJ databases">
        <title>Annotation of Gaeumannomyces graminis var. tritici R3-111a-1.</title>
        <authorList>
            <consortium name="The Broad Institute Genome Sequencing Platform"/>
            <person name="Ma L.-J."/>
            <person name="Dead R."/>
            <person name="Young S.K."/>
            <person name="Zeng Q."/>
            <person name="Gargeya S."/>
            <person name="Fitzgerald M."/>
            <person name="Haas B."/>
            <person name="Abouelleil A."/>
            <person name="Alvarado L."/>
            <person name="Arachchi H.M."/>
            <person name="Berlin A."/>
            <person name="Brown A."/>
            <person name="Chapman S.B."/>
            <person name="Chen Z."/>
            <person name="Dunbar C."/>
            <person name="Freedman E."/>
            <person name="Gearin G."/>
            <person name="Gellesch M."/>
            <person name="Goldberg J."/>
            <person name="Griggs A."/>
            <person name="Gujja S."/>
            <person name="Heiman D."/>
            <person name="Howarth C."/>
            <person name="Larson L."/>
            <person name="Lui A."/>
            <person name="MacDonald P.J.P."/>
            <person name="Mehta T."/>
            <person name="Montmayeur A."/>
            <person name="Murphy C."/>
            <person name="Neiman D."/>
            <person name="Pearson M."/>
            <person name="Priest M."/>
            <person name="Roberts A."/>
            <person name="Saif S."/>
            <person name="Shea T."/>
            <person name="Shenoy N."/>
            <person name="Sisk P."/>
            <person name="Stolte C."/>
            <person name="Sykes S."/>
            <person name="Yandava C."/>
            <person name="Wortman J."/>
            <person name="Nusbaum C."/>
            <person name="Birren B."/>
        </authorList>
    </citation>
    <scope>NUCLEOTIDE SEQUENCE</scope>
    <source>
        <strain evidence="4">R3-111a-1</strain>
    </source>
</reference>
<dbReference type="PANTHER" id="PTHR47784">
    <property type="entry name" value="STEROL UPTAKE CONTROL PROTEIN 2"/>
    <property type="match status" value="1"/>
</dbReference>
<dbReference type="PROSITE" id="PS00463">
    <property type="entry name" value="ZN2_CY6_FUNGAL_1"/>
    <property type="match status" value="1"/>
</dbReference>
<reference evidence="5" key="4">
    <citation type="journal article" date="2015" name="G3 (Bethesda)">
        <title>Genome sequences of three phytopathogenic species of the Magnaporthaceae family of fungi.</title>
        <authorList>
            <person name="Okagaki L.H."/>
            <person name="Nunes C.C."/>
            <person name="Sailsbery J."/>
            <person name="Clay B."/>
            <person name="Brown D."/>
            <person name="John T."/>
            <person name="Oh Y."/>
            <person name="Young N."/>
            <person name="Fitzgerald M."/>
            <person name="Haas B.J."/>
            <person name="Zeng Q."/>
            <person name="Young S."/>
            <person name="Adiconis X."/>
            <person name="Fan L."/>
            <person name="Levin J.Z."/>
            <person name="Mitchell T.K."/>
            <person name="Okubara P.A."/>
            <person name="Farman M.L."/>
            <person name="Kohn L.M."/>
            <person name="Birren B."/>
            <person name="Ma L.-J."/>
            <person name="Dean R.A."/>
        </authorList>
    </citation>
    <scope>NUCLEOTIDE SEQUENCE</scope>
    <source>
        <strain evidence="5">R3-111a-1</strain>
    </source>
</reference>
<reference evidence="4" key="2">
    <citation type="submission" date="2010-07" db="EMBL/GenBank/DDBJ databases">
        <authorList>
            <consortium name="The Broad Institute Genome Sequencing Platform"/>
            <consortium name="Broad Institute Genome Sequencing Center for Infectious Disease"/>
            <person name="Ma L.-J."/>
            <person name="Dead R."/>
            <person name="Young S."/>
            <person name="Zeng Q."/>
            <person name="Koehrsen M."/>
            <person name="Alvarado L."/>
            <person name="Berlin A."/>
            <person name="Chapman S.B."/>
            <person name="Chen Z."/>
            <person name="Freedman E."/>
            <person name="Gellesch M."/>
            <person name="Goldberg J."/>
            <person name="Griggs A."/>
            <person name="Gujja S."/>
            <person name="Heilman E.R."/>
            <person name="Heiman D."/>
            <person name="Hepburn T."/>
            <person name="Howarth C."/>
            <person name="Jen D."/>
            <person name="Larson L."/>
            <person name="Mehta T."/>
            <person name="Neiman D."/>
            <person name="Pearson M."/>
            <person name="Roberts A."/>
            <person name="Saif S."/>
            <person name="Shea T."/>
            <person name="Shenoy N."/>
            <person name="Sisk P."/>
            <person name="Stolte C."/>
            <person name="Sykes S."/>
            <person name="Walk T."/>
            <person name="White J."/>
            <person name="Yandava C."/>
            <person name="Haas B."/>
            <person name="Nusbaum C."/>
            <person name="Birren B."/>
        </authorList>
    </citation>
    <scope>NUCLEOTIDE SEQUENCE</scope>
    <source>
        <strain evidence="4">R3-111a-1</strain>
    </source>
</reference>
<dbReference type="STRING" id="644352.J3PGI8"/>
<evidence type="ECO:0000313" key="5">
    <source>
        <dbReference type="EnsemblFungi" id="EJT69730"/>
    </source>
</evidence>
<feature type="region of interest" description="Disordered" evidence="2">
    <location>
        <begin position="1"/>
        <end position="33"/>
    </location>
</feature>
<keyword evidence="1" id="KW-0539">Nucleus</keyword>
<dbReference type="EMBL" id="GL385403">
    <property type="protein sequence ID" value="EJT69730.1"/>
    <property type="molecule type" value="Genomic_DNA"/>
</dbReference>
<dbReference type="SMART" id="SM00066">
    <property type="entry name" value="GAL4"/>
    <property type="match status" value="1"/>
</dbReference>
<sequence length="748" mass="81169">MMSGFGSQPLQMQPQPPPKRPHGPRLYHKKSKTGCYRCKGRRVKCDEKRPVCGGCSRHLVECVYPTATAAPGGDGVRHRRTRAASSRSSGEPQRQPQRQPQQQQQQQQAAARPSLDTVALEPSLGSPTAGGGGQQHGRGPSPEDDEDIAPPECRERRVTEMRLLYHYLMTQARTFRRPFNLASLPGTGASPAGTAASSPATAATPTTAHSSTWTVASAGSGSGSGSGSSHTNNPFGSSSPFSHHHHHHHQHLQQPGPHHHHPIAHPHPQPQPPPAGSETFVWSVETIEMAFESDAILYILLAQSALLSWAEAVAALPPAEAERGAGHGYENVADPDCHRWRHLQRQYAAMALREHRRAVAGLSVEEVTSAQDGPGPAAVGFSSPTATQTPPGRADHHHHHQPPPPPPSLSSSPADYVCMSSLMILSHAFALVQTVPTRPRWTPPLEWLQMGHGAGQVLGVAKGMLRPGRDRMMRFLSAQPRFDGDDIFTEPNRAPLMWLLDRPPPLRRGGGEGEEGSDGDYDDDDNVGPRSPPPDEGAATLDPDTPERVAPPPHMDEEVAMADRDGGRHQHGDTDDDASAASAPSNPHPSHSPSPTTSPHPSDAPSPPTDTELSDPDTRAVYERVLSYIGWTERAVCRHVADPTTTGEANNNNNNNNAAVEPLFAVCRRFAAFAVWTPEAFHEFLRARRPRALVVLAYFFALWIPFRDVWMIGPAGLDQVRAIRGALPPRWRPRLDPLAARYGIAWGE</sequence>
<feature type="region of interest" description="Disordered" evidence="2">
    <location>
        <begin position="366"/>
        <end position="412"/>
    </location>
</feature>
<dbReference type="SUPFAM" id="SSF57701">
    <property type="entry name" value="Zn2/Cys6 DNA-binding domain"/>
    <property type="match status" value="1"/>
</dbReference>
<proteinExistence type="predicted"/>
<evidence type="ECO:0000313" key="4">
    <source>
        <dbReference type="EMBL" id="EJT69730.1"/>
    </source>
</evidence>
<dbReference type="VEuPathDB" id="FungiDB:GGTG_12613"/>